<evidence type="ECO:0000313" key="2">
    <source>
        <dbReference type="Proteomes" id="UP000202511"/>
    </source>
</evidence>
<name>A0A0B5IXQ8_9VIRU</name>
<sequence length="108" mass="11656">MFLFASCGSRCCVSGSCGLSTNRLTKDFAPTGLATAGPIRSLLAPLRSISAQNMAVKGTPTQTQMQTKSQVAQIATRFYRHLKRLGCAPGVLWRPLPKEELAINQHPP</sequence>
<proteinExistence type="predicted"/>
<evidence type="ECO:0000313" key="1">
    <source>
        <dbReference type="EMBL" id="AJF97578.1"/>
    </source>
</evidence>
<dbReference type="GeneID" id="23462495"/>
<accession>A0A0B5IXQ8</accession>
<organism evidence="1 2">
    <name type="scientific">Pandoravirus inopinatum</name>
    <dbReference type="NCBI Taxonomy" id="1605721"/>
    <lineage>
        <taxon>Viruses</taxon>
        <taxon>Pandoravirus</taxon>
    </lineage>
</organism>
<protein>
    <submittedName>
        <fullName evidence="1">Uncharacterized protein</fullName>
    </submittedName>
</protein>
<reference evidence="1 2" key="1">
    <citation type="journal article" date="2015" name="Parasitol. Res.">
        <title>Viruses in close associations with free-living amoebae.</title>
        <authorList>
            <person name="Scheid P."/>
        </authorList>
    </citation>
    <scope>NUCLEOTIDE SEQUENCE [LARGE SCALE GENOMIC DNA]</scope>
    <source>
        <strain evidence="1">KlaHel</strain>
    </source>
</reference>
<dbReference type="KEGG" id="vg:23462495"/>
<dbReference type="EMBL" id="KP136319">
    <property type="protein sequence ID" value="AJF97578.1"/>
    <property type="molecule type" value="Genomic_DNA"/>
</dbReference>
<dbReference type="Proteomes" id="UP000202511">
    <property type="component" value="Segment"/>
</dbReference>
<dbReference type="RefSeq" id="YP_009119813.1">
    <property type="nucleotide sequence ID" value="NC_026440.1"/>
</dbReference>